<evidence type="ECO:0000313" key="2">
    <source>
        <dbReference type="Proteomes" id="UP001165042"/>
    </source>
</evidence>
<comment type="caution">
    <text evidence="1">The sequence shown here is derived from an EMBL/GenBank/DDBJ whole genome shotgun (WGS) entry which is preliminary data.</text>
</comment>
<dbReference type="Proteomes" id="UP001165042">
    <property type="component" value="Unassembled WGS sequence"/>
</dbReference>
<dbReference type="EMBL" id="BSSD01000015">
    <property type="protein sequence ID" value="GLW95585.1"/>
    <property type="molecule type" value="Genomic_DNA"/>
</dbReference>
<accession>A0A9W6V9V1</accession>
<evidence type="ECO:0000313" key="1">
    <source>
        <dbReference type="EMBL" id="GLW95585.1"/>
    </source>
</evidence>
<proteinExistence type="predicted"/>
<protein>
    <submittedName>
        <fullName evidence="1">Uncharacterized protein</fullName>
    </submittedName>
</protein>
<dbReference type="AlphaFoldDB" id="A0A9W6V9V1"/>
<name>A0A9W6V9V1_9PSEU</name>
<keyword evidence="2" id="KW-1185">Reference proteome</keyword>
<reference evidence="1" key="1">
    <citation type="submission" date="2023-02" db="EMBL/GenBank/DDBJ databases">
        <title>Actinokineospora globicatena NBRC 15670.</title>
        <authorList>
            <person name="Ichikawa N."/>
            <person name="Sato H."/>
            <person name="Tonouchi N."/>
        </authorList>
    </citation>
    <scope>NUCLEOTIDE SEQUENCE</scope>
    <source>
        <strain evidence="1">NBRC 15670</strain>
    </source>
</reference>
<gene>
    <name evidence="1" type="ORF">Aglo03_64010</name>
</gene>
<organism evidence="1 2">
    <name type="scientific">Actinokineospora globicatena</name>
    <dbReference type="NCBI Taxonomy" id="103729"/>
    <lineage>
        <taxon>Bacteria</taxon>
        <taxon>Bacillati</taxon>
        <taxon>Actinomycetota</taxon>
        <taxon>Actinomycetes</taxon>
        <taxon>Pseudonocardiales</taxon>
        <taxon>Pseudonocardiaceae</taxon>
        <taxon>Actinokineospora</taxon>
    </lineage>
</organism>
<sequence>MPRGGGRVVPRGESPVPVSLRFWPGAGWWGSEKIARMKTSRVLAALALAFSAVLVPASATASPAAPQTVSEPHCGDWVDYNGSGNRRMKSWLCFYDSGDGGVYPMLWTECGWLALFGIGWEKPPNGCRVWEPSYYEITFPDGTKTTDKTFPGASGSNTANSAAEAYSCQEGPWRVYSYYGVQMKDVLGNWGSGVSATHEVTVEVSCP</sequence>